<accession>A0A7Y9XDL5</accession>
<dbReference type="AlphaFoldDB" id="A0A1V3BX38"/>
<evidence type="ECO:0000256" key="1">
    <source>
        <dbReference type="ARBA" id="ARBA00023015"/>
    </source>
</evidence>
<dbReference type="InterPro" id="IPR050109">
    <property type="entry name" value="HTH-type_TetR-like_transc_reg"/>
</dbReference>
<dbReference type="EMBL" id="JACCHL010000001">
    <property type="protein sequence ID" value="NYH53876.1"/>
    <property type="molecule type" value="Genomic_DNA"/>
</dbReference>
<dbReference type="PRINTS" id="PR00455">
    <property type="entry name" value="HTHTETR"/>
</dbReference>
<dbReference type="SUPFAM" id="SSF48498">
    <property type="entry name" value="Tetracyclin repressor-like, C-terminal domain"/>
    <property type="match status" value="1"/>
</dbReference>
<dbReference type="EMBL" id="MCOK01000001">
    <property type="protein sequence ID" value="OOC52789.1"/>
    <property type="molecule type" value="Genomic_DNA"/>
</dbReference>
<evidence type="ECO:0000313" key="6">
    <source>
        <dbReference type="EMBL" id="NYH53876.1"/>
    </source>
</evidence>
<keyword evidence="3" id="KW-0804">Transcription</keyword>
<protein>
    <submittedName>
        <fullName evidence="6">AcrR family transcriptional regulator</fullName>
    </submittedName>
    <submittedName>
        <fullName evidence="7">TetR family transcriptional regulator</fullName>
    </submittedName>
</protein>
<dbReference type="InterPro" id="IPR036271">
    <property type="entry name" value="Tet_transcr_reg_TetR-rel_C_sf"/>
</dbReference>
<keyword evidence="1" id="KW-0805">Transcription regulation</keyword>
<dbReference type="Gene3D" id="1.10.357.10">
    <property type="entry name" value="Tetracycline Repressor, domain 2"/>
    <property type="match status" value="1"/>
</dbReference>
<dbReference type="PANTHER" id="PTHR30055:SF234">
    <property type="entry name" value="HTH-TYPE TRANSCRIPTIONAL REGULATOR BETI"/>
    <property type="match status" value="1"/>
</dbReference>
<dbReference type="RefSeq" id="WP_077689135.1">
    <property type="nucleotide sequence ID" value="NZ_JACCHL010000001.1"/>
</dbReference>
<dbReference type="PROSITE" id="PS50977">
    <property type="entry name" value="HTH_TETR_2"/>
    <property type="match status" value="1"/>
</dbReference>
<proteinExistence type="predicted"/>
<evidence type="ECO:0000256" key="4">
    <source>
        <dbReference type="PROSITE-ProRule" id="PRU00335"/>
    </source>
</evidence>
<dbReference type="Proteomes" id="UP000584931">
    <property type="component" value="Unassembled WGS sequence"/>
</dbReference>
<dbReference type="OrthoDB" id="4709704at2"/>
<sequence length="219" mass="23755">MPKITAPTIAAHRARTRERIMEAVDELIRTQGIDRVSMTDVANSAGLTRTALYNYFPDKPALLLAFTEQVNRSFVERYRRELPSGVSAARRLSAFVRLQLEGLMAHPHPPAAELGASLGPDAYQALAAHVAPMQRLLTEILEEGALAGEFDPLPAEHTARLTLSMVGSQRLPLVSGEIDLDEAHALVTRFVLRALGVVTETVDTILLKPSGTTTQGGRA</sequence>
<evidence type="ECO:0000313" key="8">
    <source>
        <dbReference type="Proteomes" id="UP000189004"/>
    </source>
</evidence>
<reference evidence="8" key="1">
    <citation type="submission" date="2016-08" db="EMBL/GenBank/DDBJ databases">
        <authorList>
            <person name="Tokovenko B."/>
            <person name="Kalinowski J."/>
        </authorList>
    </citation>
    <scope>NUCLEOTIDE SEQUENCE [LARGE SCALE GENOMIC DNA]</scope>
    <source>
        <strain evidence="8">UTMC102</strain>
    </source>
</reference>
<dbReference type="SUPFAM" id="SSF46689">
    <property type="entry name" value="Homeodomain-like"/>
    <property type="match status" value="1"/>
</dbReference>
<dbReference type="PANTHER" id="PTHR30055">
    <property type="entry name" value="HTH-TYPE TRANSCRIPTIONAL REGULATOR RUTR"/>
    <property type="match status" value="1"/>
</dbReference>
<feature type="domain" description="HTH tetR-type" evidence="5">
    <location>
        <begin position="14"/>
        <end position="74"/>
    </location>
</feature>
<dbReference type="InterPro" id="IPR009057">
    <property type="entry name" value="Homeodomain-like_sf"/>
</dbReference>
<gene>
    <name evidence="6" type="ORF">HNR06_003465</name>
    <name evidence="7" type="ORF">NOSIN_02220</name>
</gene>
<evidence type="ECO:0000313" key="9">
    <source>
        <dbReference type="Proteomes" id="UP000584931"/>
    </source>
</evidence>
<organism evidence="7 8">
    <name type="scientific">Nocardiopsis sinuspersici</name>
    <dbReference type="NCBI Taxonomy" id="501010"/>
    <lineage>
        <taxon>Bacteria</taxon>
        <taxon>Bacillati</taxon>
        <taxon>Actinomycetota</taxon>
        <taxon>Actinomycetes</taxon>
        <taxon>Streptosporangiales</taxon>
        <taxon>Nocardiopsidaceae</taxon>
        <taxon>Nocardiopsis</taxon>
    </lineage>
</organism>
<dbReference type="InterPro" id="IPR001647">
    <property type="entry name" value="HTH_TetR"/>
</dbReference>
<evidence type="ECO:0000259" key="5">
    <source>
        <dbReference type="PROSITE" id="PS50977"/>
    </source>
</evidence>
<dbReference type="GO" id="GO:0000976">
    <property type="term" value="F:transcription cis-regulatory region binding"/>
    <property type="evidence" value="ECO:0007669"/>
    <property type="project" value="TreeGrafter"/>
</dbReference>
<dbReference type="Proteomes" id="UP000189004">
    <property type="component" value="Unassembled WGS sequence"/>
</dbReference>
<evidence type="ECO:0000256" key="2">
    <source>
        <dbReference type="ARBA" id="ARBA00023125"/>
    </source>
</evidence>
<feature type="DNA-binding region" description="H-T-H motif" evidence="4">
    <location>
        <begin position="37"/>
        <end position="56"/>
    </location>
</feature>
<name>A0A1V3BX38_9ACTN</name>
<comment type="caution">
    <text evidence="7">The sequence shown here is derived from an EMBL/GenBank/DDBJ whole genome shotgun (WGS) entry which is preliminary data.</text>
</comment>
<dbReference type="STRING" id="501010.NOSIN_02220"/>
<reference evidence="7" key="2">
    <citation type="submission" date="2016-08" db="EMBL/GenBank/DDBJ databases">
        <authorList>
            <person name="Seilhamer J.J."/>
        </authorList>
    </citation>
    <scope>NUCLEOTIDE SEQUENCE [LARGE SCALE GENOMIC DNA]</scope>
    <source>
        <strain evidence="7">UTMC102</strain>
    </source>
</reference>
<evidence type="ECO:0000313" key="7">
    <source>
        <dbReference type="EMBL" id="OOC52789.1"/>
    </source>
</evidence>
<keyword evidence="2 4" id="KW-0238">DNA-binding</keyword>
<reference evidence="6 9" key="3">
    <citation type="submission" date="2020-07" db="EMBL/GenBank/DDBJ databases">
        <title>Sequencing the genomes of 1000 actinobacteria strains.</title>
        <authorList>
            <person name="Klenk H.-P."/>
        </authorList>
    </citation>
    <scope>NUCLEOTIDE SEQUENCE [LARGE SCALE GENOMIC DNA]</scope>
    <source>
        <strain evidence="6 9">DSM 45278</strain>
    </source>
</reference>
<accession>A0A1V3BX38</accession>
<keyword evidence="8" id="KW-1185">Reference proteome</keyword>
<dbReference type="GO" id="GO:0003700">
    <property type="term" value="F:DNA-binding transcription factor activity"/>
    <property type="evidence" value="ECO:0007669"/>
    <property type="project" value="TreeGrafter"/>
</dbReference>
<dbReference type="PROSITE" id="PS01081">
    <property type="entry name" value="HTH_TETR_1"/>
    <property type="match status" value="1"/>
</dbReference>
<dbReference type="InterPro" id="IPR023772">
    <property type="entry name" value="DNA-bd_HTH_TetR-type_CS"/>
</dbReference>
<evidence type="ECO:0000256" key="3">
    <source>
        <dbReference type="ARBA" id="ARBA00023163"/>
    </source>
</evidence>
<dbReference type="Pfam" id="PF00440">
    <property type="entry name" value="TetR_N"/>
    <property type="match status" value="1"/>
</dbReference>